<evidence type="ECO:0000256" key="1">
    <source>
        <dbReference type="SAM" id="MobiDB-lite"/>
    </source>
</evidence>
<comment type="caution">
    <text evidence="2">The sequence shown here is derived from an EMBL/GenBank/DDBJ whole genome shotgun (WGS) entry which is preliminary data.</text>
</comment>
<dbReference type="Proteomes" id="UP001152049">
    <property type="component" value="Unassembled WGS sequence"/>
</dbReference>
<sequence length="283" mass="32304">MSSQHILDQRPEGDYSAKRKRDINNSETQDDNETNIPPLHSAKVARTSNNAGSSGRRDEDDRKSKAAQQLYDKTIKLIDKHIQTLDRKVQCSLGARWPYTTSDYAEYIQRHLKTVDALACLDLRLACNLLLSMADASHADLDTDAKMGGFSGDASIPTFKKLDKALLPLIKARKKPDSLISQIPKVPKRWNERCEDSSEPDDVSIIDEPGQLYNEPLWHGHLICEKLRREARRQRREDIDDWVTVALNDLKEDRDYLMSYGLEVYLPSSIVKLEELKKEIQTG</sequence>
<gene>
    <name evidence="2" type="ORF">NW762_009051</name>
</gene>
<proteinExistence type="predicted"/>
<dbReference type="OrthoDB" id="5296889at2759"/>
<evidence type="ECO:0000313" key="2">
    <source>
        <dbReference type="EMBL" id="KAJ4255977.1"/>
    </source>
</evidence>
<protein>
    <submittedName>
        <fullName evidence="2">Uncharacterized protein</fullName>
    </submittedName>
</protein>
<dbReference type="EMBL" id="JAOQAZ010000019">
    <property type="protein sequence ID" value="KAJ4255977.1"/>
    <property type="molecule type" value="Genomic_DNA"/>
</dbReference>
<feature type="region of interest" description="Disordered" evidence="1">
    <location>
        <begin position="1"/>
        <end position="65"/>
    </location>
</feature>
<accession>A0A9W8RXE4</accession>
<reference evidence="2" key="1">
    <citation type="submission" date="2022-09" db="EMBL/GenBank/DDBJ databases">
        <title>Fusarium specimens isolated from Avocado Roots.</title>
        <authorList>
            <person name="Stajich J."/>
            <person name="Roper C."/>
            <person name="Heimlech-Rivalta G."/>
        </authorList>
    </citation>
    <scope>NUCLEOTIDE SEQUENCE</scope>
    <source>
        <strain evidence="2">CF00136</strain>
    </source>
</reference>
<organism evidence="2 3">
    <name type="scientific">Fusarium torreyae</name>
    <dbReference type="NCBI Taxonomy" id="1237075"/>
    <lineage>
        <taxon>Eukaryota</taxon>
        <taxon>Fungi</taxon>
        <taxon>Dikarya</taxon>
        <taxon>Ascomycota</taxon>
        <taxon>Pezizomycotina</taxon>
        <taxon>Sordariomycetes</taxon>
        <taxon>Hypocreomycetidae</taxon>
        <taxon>Hypocreales</taxon>
        <taxon>Nectriaceae</taxon>
        <taxon>Fusarium</taxon>
    </lineage>
</organism>
<feature type="compositionally biased region" description="Basic and acidic residues" evidence="1">
    <location>
        <begin position="55"/>
        <end position="64"/>
    </location>
</feature>
<dbReference type="AlphaFoldDB" id="A0A9W8RXE4"/>
<name>A0A9W8RXE4_9HYPO</name>
<evidence type="ECO:0000313" key="3">
    <source>
        <dbReference type="Proteomes" id="UP001152049"/>
    </source>
</evidence>
<keyword evidence="3" id="KW-1185">Reference proteome</keyword>
<feature type="compositionally biased region" description="Basic and acidic residues" evidence="1">
    <location>
        <begin position="7"/>
        <end position="17"/>
    </location>
</feature>